<dbReference type="SUPFAM" id="SSF51556">
    <property type="entry name" value="Metallo-dependent hydrolases"/>
    <property type="match status" value="1"/>
</dbReference>
<dbReference type="HOGENOM" id="CLU_012358_2_5_0"/>
<dbReference type="AlphaFoldDB" id="M1YIH7"/>
<gene>
    <name evidence="3" type="ORF">NITGR_280009</name>
</gene>
<sequence>MTASVRTRILFEKLVTMTGRDYERGEVWVKDGRVESIQDTVTPGNPAPTIDLTGHLLLPGFVNAHSHMGLCALEGKLTPRTPFADWILDVVAANTALNWSDRVGALHRHSQTMLSTGVTLLGDYLANPELLVELARLPFRQVLFLETLGFPEEDAVARADRVEGLVQEHESQGGRIRLGIAPHAPYSVSAKLLRRLKVIAQNHRCPISCHVAEVPEEREFLQTGEGPMRHLLETRGVFNPRWRPPELGPAAYLDQLGVLEGLVGVHLNDVAGDLDLLARRNVTAVFCPGSTRWFGRERYMPVRQLLDRGVPVGLGTDSLASNESLNFLRELKLAEEMLPEVSRAEILTMATRWGAEALHSEAGTVEPGRCADLIAFRMGSETENWFDIPFENGGRQVDWVMIQGNPVPPHPGPMEES</sequence>
<dbReference type="Proteomes" id="UP000011704">
    <property type="component" value="Unassembled WGS sequence"/>
</dbReference>
<accession>M1YIH7</accession>
<evidence type="ECO:0000313" key="3">
    <source>
        <dbReference type="EMBL" id="CCQ90293.1"/>
    </source>
</evidence>
<dbReference type="FunCoup" id="M1YIH7">
    <property type="interactions" value="47"/>
</dbReference>
<dbReference type="Gene3D" id="3.20.20.140">
    <property type="entry name" value="Metal-dependent hydrolases"/>
    <property type="match status" value="1"/>
</dbReference>
<proteinExistence type="predicted"/>
<protein>
    <submittedName>
        <fullName evidence="3">Putative Amidohydrolase</fullName>
    </submittedName>
</protein>
<dbReference type="InterPro" id="IPR011059">
    <property type="entry name" value="Metal-dep_hydrolase_composite"/>
</dbReference>
<dbReference type="RefSeq" id="WP_005007653.1">
    <property type="nucleotide sequence ID" value="NZ_HG422173.1"/>
</dbReference>
<dbReference type="GO" id="GO:0016810">
    <property type="term" value="F:hydrolase activity, acting on carbon-nitrogen (but not peptide) bonds"/>
    <property type="evidence" value="ECO:0007669"/>
    <property type="project" value="InterPro"/>
</dbReference>
<dbReference type="InterPro" id="IPR006680">
    <property type="entry name" value="Amidohydro-rel"/>
</dbReference>
<comment type="caution">
    <text evidence="3">The sequence shown here is derived from an EMBL/GenBank/DDBJ whole genome shotgun (WGS) entry which is preliminary data.</text>
</comment>
<dbReference type="Pfam" id="PF01979">
    <property type="entry name" value="Amidohydro_1"/>
    <property type="match status" value="1"/>
</dbReference>
<name>M1YIH7_NITG3</name>
<reference evidence="3 4" key="1">
    <citation type="journal article" date="2013" name="Front. Microbiol.">
        <title>The genome of Nitrospina gracilis illuminates the metabolism and evolution of the major marine nitrite oxidizer.</title>
        <authorList>
            <person name="Luecker S."/>
            <person name="Nowka B."/>
            <person name="Rattei T."/>
            <person name="Spieck E."/>
            <person name="and Daims H."/>
        </authorList>
    </citation>
    <scope>NUCLEOTIDE SEQUENCE [LARGE SCALE GENOMIC DNA]</scope>
    <source>
        <strain evidence="3 4">3/211</strain>
    </source>
</reference>
<feature type="domain" description="Amidohydrolase-related" evidence="2">
    <location>
        <begin position="57"/>
        <end position="407"/>
    </location>
</feature>
<evidence type="ECO:0000259" key="2">
    <source>
        <dbReference type="Pfam" id="PF01979"/>
    </source>
</evidence>
<dbReference type="STRING" id="1266370.NITGR_280009"/>
<keyword evidence="1 3" id="KW-0378">Hydrolase</keyword>
<dbReference type="InParanoid" id="M1YIH7"/>
<dbReference type="PANTHER" id="PTHR43794:SF11">
    <property type="entry name" value="AMIDOHYDROLASE-RELATED DOMAIN-CONTAINING PROTEIN"/>
    <property type="match status" value="1"/>
</dbReference>
<dbReference type="EMBL" id="CAQJ01000031">
    <property type="protein sequence ID" value="CCQ90293.1"/>
    <property type="molecule type" value="Genomic_DNA"/>
</dbReference>
<evidence type="ECO:0000313" key="4">
    <source>
        <dbReference type="Proteomes" id="UP000011704"/>
    </source>
</evidence>
<organism evidence="3 4">
    <name type="scientific">Nitrospina gracilis (strain 3/211)</name>
    <dbReference type="NCBI Taxonomy" id="1266370"/>
    <lineage>
        <taxon>Bacteria</taxon>
        <taxon>Pseudomonadati</taxon>
        <taxon>Nitrospinota/Tectimicrobiota group</taxon>
        <taxon>Nitrospinota</taxon>
        <taxon>Nitrospinia</taxon>
        <taxon>Nitrospinales</taxon>
        <taxon>Nitrospinaceae</taxon>
        <taxon>Nitrospina</taxon>
    </lineage>
</organism>
<dbReference type="PANTHER" id="PTHR43794">
    <property type="entry name" value="AMINOHYDROLASE SSNA-RELATED"/>
    <property type="match status" value="1"/>
</dbReference>
<dbReference type="OrthoDB" id="9807210at2"/>
<dbReference type="SUPFAM" id="SSF51338">
    <property type="entry name" value="Composite domain of metallo-dependent hydrolases"/>
    <property type="match status" value="1"/>
</dbReference>
<keyword evidence="4" id="KW-1185">Reference proteome</keyword>
<dbReference type="InterPro" id="IPR050287">
    <property type="entry name" value="MTA/SAH_deaminase"/>
</dbReference>
<evidence type="ECO:0000256" key="1">
    <source>
        <dbReference type="ARBA" id="ARBA00022801"/>
    </source>
</evidence>
<dbReference type="InterPro" id="IPR032466">
    <property type="entry name" value="Metal_Hydrolase"/>
</dbReference>